<feature type="region of interest" description="Disordered" evidence="1">
    <location>
        <begin position="86"/>
        <end position="140"/>
    </location>
</feature>
<evidence type="ECO:0000313" key="2">
    <source>
        <dbReference type="EMBL" id="WTT17211.1"/>
    </source>
</evidence>
<dbReference type="EMBL" id="CP108222">
    <property type="protein sequence ID" value="WTT17211.1"/>
    <property type="molecule type" value="Genomic_DNA"/>
</dbReference>
<evidence type="ECO:0000256" key="1">
    <source>
        <dbReference type="SAM" id="MobiDB-lite"/>
    </source>
</evidence>
<organism evidence="2">
    <name type="scientific">Streptomyces sp. NBC_00093</name>
    <dbReference type="NCBI Taxonomy" id="2975649"/>
    <lineage>
        <taxon>Bacteria</taxon>
        <taxon>Bacillati</taxon>
        <taxon>Actinomycetota</taxon>
        <taxon>Actinomycetes</taxon>
        <taxon>Kitasatosporales</taxon>
        <taxon>Streptomycetaceae</taxon>
        <taxon>Streptomyces</taxon>
    </lineage>
</organism>
<sequence>MFVDEHAEALEADLLRYYGTDLLDWHRGRLSSRRLAVLVKHLPRDCALNRELHGEAAEWTVTDHLLAATVDHLAAANWMFASVNSAEDADPPELPVPVPRPADGGDDSEPVWAAGERYEGSAPDPGNGSSSPSQVARFFG</sequence>
<gene>
    <name evidence="2" type="ORF">OHA22_17555</name>
</gene>
<reference evidence="2" key="1">
    <citation type="submission" date="2022-10" db="EMBL/GenBank/DDBJ databases">
        <title>The complete genomes of actinobacterial strains from the NBC collection.</title>
        <authorList>
            <person name="Joergensen T.S."/>
            <person name="Alvarez Arevalo M."/>
            <person name="Sterndorff E.B."/>
            <person name="Faurdal D."/>
            <person name="Vuksanovic O."/>
            <person name="Mourched A.-S."/>
            <person name="Charusanti P."/>
            <person name="Shaw S."/>
            <person name="Blin K."/>
            <person name="Weber T."/>
        </authorList>
    </citation>
    <scope>NUCLEOTIDE SEQUENCE</scope>
    <source>
        <strain evidence="2">NBC_00093</strain>
    </source>
</reference>
<name>A0AAU1ZZU1_9ACTN</name>
<proteinExistence type="predicted"/>
<accession>A0AAU1ZZU1</accession>
<protein>
    <submittedName>
        <fullName evidence="2">Uncharacterized protein</fullName>
    </submittedName>
</protein>
<dbReference type="AlphaFoldDB" id="A0AAU1ZZU1"/>